<evidence type="ECO:0000313" key="6">
    <source>
        <dbReference type="EMBL" id="GEK18682.1"/>
    </source>
</evidence>
<feature type="compositionally biased region" description="Pro residues" evidence="3">
    <location>
        <begin position="123"/>
        <end position="161"/>
    </location>
</feature>
<feature type="region of interest" description="Disordered" evidence="3">
    <location>
        <begin position="114"/>
        <end position="195"/>
    </location>
</feature>
<dbReference type="CDD" id="cd00063">
    <property type="entry name" value="FN3"/>
    <property type="match status" value="1"/>
</dbReference>
<dbReference type="InterPro" id="IPR036116">
    <property type="entry name" value="FN3_sf"/>
</dbReference>
<evidence type="ECO:0000259" key="5">
    <source>
        <dbReference type="PROSITE" id="PS50853"/>
    </source>
</evidence>
<dbReference type="InterPro" id="IPR013783">
    <property type="entry name" value="Ig-like_fold"/>
</dbReference>
<dbReference type="AlphaFoldDB" id="A0A510UVH8"/>
<dbReference type="EMBL" id="BJUA01000011">
    <property type="protein sequence ID" value="GEK18682.1"/>
    <property type="molecule type" value="Genomic_DNA"/>
</dbReference>
<keyword evidence="4" id="KW-0732">Signal</keyword>
<evidence type="ECO:0000256" key="4">
    <source>
        <dbReference type="SAM" id="SignalP"/>
    </source>
</evidence>
<evidence type="ECO:0000256" key="2">
    <source>
        <dbReference type="ARBA" id="ARBA00023326"/>
    </source>
</evidence>
<dbReference type="InterPro" id="IPR003961">
    <property type="entry name" value="FN3_dom"/>
</dbReference>
<reference evidence="6 7" key="1">
    <citation type="submission" date="2019-07" db="EMBL/GenBank/DDBJ databases">
        <title>Whole genome shotgun sequence of Cellulomonas persica NBRC 101101.</title>
        <authorList>
            <person name="Hosoyama A."/>
            <person name="Uohara A."/>
            <person name="Ohji S."/>
            <person name="Ichikawa N."/>
        </authorList>
    </citation>
    <scope>NUCLEOTIDE SEQUENCE [LARGE SCALE GENOMIC DNA]</scope>
    <source>
        <strain evidence="6 7">NBRC 101101</strain>
    </source>
</reference>
<dbReference type="RefSeq" id="WP_146807054.1">
    <property type="nucleotide sequence ID" value="NZ_BJUA01000011.1"/>
</dbReference>
<feature type="domain" description="Fibronectin type-III" evidence="5">
    <location>
        <begin position="209"/>
        <end position="301"/>
    </location>
</feature>
<dbReference type="SUPFAM" id="SSF49265">
    <property type="entry name" value="Fibronectin type III"/>
    <property type="match status" value="1"/>
</dbReference>
<dbReference type="Proteomes" id="UP000321386">
    <property type="component" value="Unassembled WGS sequence"/>
</dbReference>
<accession>A0A510UVH8</accession>
<dbReference type="OrthoDB" id="7210788at2"/>
<evidence type="ECO:0000256" key="1">
    <source>
        <dbReference type="ARBA" id="ARBA00023295"/>
    </source>
</evidence>
<evidence type="ECO:0000256" key="3">
    <source>
        <dbReference type="SAM" id="MobiDB-lite"/>
    </source>
</evidence>
<dbReference type="GO" id="GO:0000272">
    <property type="term" value="P:polysaccharide catabolic process"/>
    <property type="evidence" value="ECO:0007669"/>
    <property type="project" value="UniProtKB-KW"/>
</dbReference>
<protein>
    <recommendedName>
        <fullName evidence="5">Fibronectin type-III domain-containing protein</fullName>
    </recommendedName>
</protein>
<evidence type="ECO:0000313" key="7">
    <source>
        <dbReference type="Proteomes" id="UP000321386"/>
    </source>
</evidence>
<dbReference type="GO" id="GO:0016798">
    <property type="term" value="F:hydrolase activity, acting on glycosyl bonds"/>
    <property type="evidence" value="ECO:0007669"/>
    <property type="project" value="UniProtKB-KW"/>
</dbReference>
<keyword evidence="7" id="KW-1185">Reference proteome</keyword>
<dbReference type="PROSITE" id="PS50853">
    <property type="entry name" value="FN3"/>
    <property type="match status" value="1"/>
</dbReference>
<feature type="signal peptide" evidence="4">
    <location>
        <begin position="1"/>
        <end position="32"/>
    </location>
</feature>
<feature type="chain" id="PRO_5038753088" description="Fibronectin type-III domain-containing protein" evidence="4">
    <location>
        <begin position="33"/>
        <end position="568"/>
    </location>
</feature>
<name>A0A510UVH8_9CELL</name>
<dbReference type="Gene3D" id="2.60.40.10">
    <property type="entry name" value="Immunoglobulins"/>
    <property type="match status" value="1"/>
</dbReference>
<keyword evidence="2" id="KW-0119">Carbohydrate metabolism</keyword>
<keyword evidence="1" id="KW-0378">Hydrolase</keyword>
<organism evidence="6 7">
    <name type="scientific">Cellulomonas persica</name>
    <dbReference type="NCBI Taxonomy" id="76861"/>
    <lineage>
        <taxon>Bacteria</taxon>
        <taxon>Bacillati</taxon>
        <taxon>Actinomycetota</taxon>
        <taxon>Actinomycetes</taxon>
        <taxon>Micrococcales</taxon>
        <taxon>Cellulomonadaceae</taxon>
        <taxon>Cellulomonas</taxon>
    </lineage>
</organism>
<dbReference type="SMART" id="SM00060">
    <property type="entry name" value="FN3"/>
    <property type="match status" value="1"/>
</dbReference>
<feature type="compositionally biased region" description="Pro residues" evidence="3">
    <location>
        <begin position="169"/>
        <end position="189"/>
    </location>
</feature>
<gene>
    <name evidence="6" type="ORF">CPE01_24150</name>
</gene>
<sequence>MNLARTLHRRTRALAAAFVVALLALGLPVVQASQADAASVSWVDGGDDQHCLQDDNGAALTYLPEDKWCQPIPTCHEYDGNNPKYKGRIVHSSASTGIWQGAADEVLYEDDLPADYHLTPTPTKSPTPAPSKTPTPTKAPTPVKTPAPTQAPAPTKAPTPRPGATAAPTTPPAPGSTPAPGATPPPAVPATPVVDDLGIDPEEEIVAGAPSAPGTPTLTVDGSTIVVAWEPSVDVELDSVTGYVVLLSGGNRAEVDAETFTQEFRDLPDGSYRAAVRAVNEVGESAASTPSEPVTIGTPAGSVVGTLTWTGDVAPGATVALTGAGYAAGVQLDVELHSTPVLLTTVTTDESGAFATDVVIPQDAPAGEHHFVVAYQGQAVSQSAVTLTTAAAPTTGEDPGPTPSETVPPLTGLVILGALAVAGVLLLTSHYARGGSRRAAAAPVPTVPATTGQPAAAAPATAVLPPLQLDNPLLTAFAPKRIPVATAAHAAPETSADPTAAYSTTAYSTAARPTAVHHATVPYTPAASALPYPEVHVAPEAGQLSVTWQFVPPTRADGPSTPAAQPVR</sequence>
<proteinExistence type="predicted"/>
<keyword evidence="2" id="KW-0624">Polysaccharide degradation</keyword>
<comment type="caution">
    <text evidence="6">The sequence shown here is derived from an EMBL/GenBank/DDBJ whole genome shotgun (WGS) entry which is preliminary data.</text>
</comment>
<keyword evidence="1" id="KW-0326">Glycosidase</keyword>